<reference evidence="5" key="2">
    <citation type="submission" date="2011-02" db="EMBL/GenBank/DDBJ databases">
        <title>The complete genome of Fluviicola taffensis DSM 16823.</title>
        <authorList>
            <consortium name="US DOE Joint Genome Institute (JGI-PGF)"/>
            <person name="Lucas S."/>
            <person name="Copeland A."/>
            <person name="Lapidus A."/>
            <person name="Bruce D."/>
            <person name="Goodwin L."/>
            <person name="Pitluck S."/>
            <person name="Kyrpides N."/>
            <person name="Mavromatis K."/>
            <person name="Ivanova N."/>
            <person name="Mikhailova N."/>
            <person name="Pagani I."/>
            <person name="Chertkov O."/>
            <person name="Detter J.C."/>
            <person name="Han C."/>
            <person name="Tapia R."/>
            <person name="Land M."/>
            <person name="Hauser L."/>
            <person name="Markowitz V."/>
            <person name="Cheng J.-F."/>
            <person name="Hugenholtz P."/>
            <person name="Woyke T."/>
            <person name="Wu D."/>
            <person name="Tindall B."/>
            <person name="Pomrenke H.G."/>
            <person name="Brambilla E."/>
            <person name="Klenk H.-P."/>
            <person name="Eisen J.A."/>
        </authorList>
    </citation>
    <scope>NUCLEOTIDE SEQUENCE [LARGE SCALE GENOMIC DNA]</scope>
    <source>
        <strain evidence="5">DSM 16823 / RW262 / RW262</strain>
    </source>
</reference>
<reference evidence="4 5" key="1">
    <citation type="journal article" date="2011" name="Stand. Genomic Sci.">
        <title>Complete genome sequence of the gliding freshwater bacterium Fluviicola taffensis type strain (RW262).</title>
        <authorList>
            <person name="Woyke T."/>
            <person name="Chertkov O."/>
            <person name="Lapidus A."/>
            <person name="Nolan M."/>
            <person name="Lucas S."/>
            <person name="Del Rio T.G."/>
            <person name="Tice H."/>
            <person name="Cheng J.F."/>
            <person name="Tapia R."/>
            <person name="Han C."/>
            <person name="Goodwin L."/>
            <person name="Pitluck S."/>
            <person name="Liolios K."/>
            <person name="Pagani I."/>
            <person name="Ivanova N."/>
            <person name="Huntemann M."/>
            <person name="Mavromatis K."/>
            <person name="Mikhailova N."/>
            <person name="Pati A."/>
            <person name="Chen A."/>
            <person name="Palaniappan K."/>
            <person name="Land M."/>
            <person name="Hauser L."/>
            <person name="Brambilla E.M."/>
            <person name="Rohde M."/>
            <person name="Mwirichia R."/>
            <person name="Sikorski J."/>
            <person name="Tindall B.J."/>
            <person name="Goker M."/>
            <person name="Bristow J."/>
            <person name="Eisen J.A."/>
            <person name="Markowitz V."/>
            <person name="Hugenholtz P."/>
            <person name="Klenk H.P."/>
            <person name="Kyrpides N.C."/>
        </authorList>
    </citation>
    <scope>NUCLEOTIDE SEQUENCE [LARGE SCALE GENOMIC DNA]</scope>
    <source>
        <strain evidence="5">DSM 16823 / RW262 / RW262</strain>
    </source>
</reference>
<dbReference type="Pfam" id="PF17164">
    <property type="entry name" value="DUF5122"/>
    <property type="match status" value="2"/>
</dbReference>
<dbReference type="InterPro" id="IPR013431">
    <property type="entry name" value="Delta_60_rpt"/>
</dbReference>
<dbReference type="eggNOG" id="COG3209">
    <property type="taxonomic scope" value="Bacteria"/>
</dbReference>
<feature type="signal peptide" evidence="2">
    <location>
        <begin position="1"/>
        <end position="17"/>
    </location>
</feature>
<keyword evidence="1 2" id="KW-0732">Signal</keyword>
<dbReference type="Proteomes" id="UP000007463">
    <property type="component" value="Chromosome"/>
</dbReference>
<dbReference type="RefSeq" id="WP_013686512.1">
    <property type="nucleotide sequence ID" value="NC_015321.1"/>
</dbReference>
<evidence type="ECO:0000313" key="4">
    <source>
        <dbReference type="EMBL" id="AEA43742.1"/>
    </source>
</evidence>
<dbReference type="Pfam" id="PF18962">
    <property type="entry name" value="Por_Secre_tail"/>
    <property type="match status" value="1"/>
</dbReference>
<evidence type="ECO:0000256" key="2">
    <source>
        <dbReference type="SAM" id="SignalP"/>
    </source>
</evidence>
<feature type="domain" description="Secretion system C-terminal sorting" evidence="3">
    <location>
        <begin position="423"/>
        <end position="482"/>
    </location>
</feature>
<feature type="chain" id="PRO_5003283714" evidence="2">
    <location>
        <begin position="18"/>
        <end position="488"/>
    </location>
</feature>
<evidence type="ECO:0000256" key="1">
    <source>
        <dbReference type="ARBA" id="ARBA00022729"/>
    </source>
</evidence>
<organism evidence="4 5">
    <name type="scientific">Fluviicola taffensis (strain DSM 16823 / NCIMB 13979 / RW262)</name>
    <dbReference type="NCBI Taxonomy" id="755732"/>
    <lineage>
        <taxon>Bacteria</taxon>
        <taxon>Pseudomonadati</taxon>
        <taxon>Bacteroidota</taxon>
        <taxon>Flavobacteriia</taxon>
        <taxon>Flavobacteriales</taxon>
        <taxon>Crocinitomicaceae</taxon>
        <taxon>Fluviicola</taxon>
    </lineage>
</organism>
<dbReference type="KEGG" id="fte:Fluta_1751"/>
<sequence precursor="true">MKTLLLSTLILSSASFAQIGSLNTTFSSDGLTFQFGTKNISRGAEVLLQNDGKTIVVGDSYTAGESGDIHVYRYNTDGTLDTGFGTNGVTTIASSPGTFQTANCATLTSDNKILIAGRRNNVAQVIRLRTDGLVDGTFDNDGIRLTGFSMPHEFNDIVALPDGEMLCLGVLNNSTGSDFIVAKITSTGADDATFGSSVPGYVGVSFGNTSVGTALHVNADNSFYVAGYTVDVALSADIAIAQISANGQSLVSSFGINGKKTFSVNAVGDNMVFAMQVLPNGNILLGGVANSKSLLCSLDPLGALNTDFNTTGYSLGNTGSFIHDIKILHANKIAAVGTKLSLYDVFLFDTLGVVDPSFVRETMPNGVDDTGEFLSVTTDGSQHLYAAGKTQISENITQITLAKYNLVASTTGISENSDQQLAIYPNPALNSLTISVVQPTQITICKVNGIEILKTIIDKQQTIDISDFAAGVYFIHSAEGQTIKLIKE</sequence>
<evidence type="ECO:0000259" key="3">
    <source>
        <dbReference type="Pfam" id="PF18962"/>
    </source>
</evidence>
<dbReference type="AlphaFoldDB" id="F2IHH7"/>
<dbReference type="SUPFAM" id="SSF75011">
    <property type="entry name" value="3-carboxy-cis,cis-mucoante lactonizing enzyme"/>
    <property type="match status" value="1"/>
</dbReference>
<dbReference type="Gene3D" id="2.80.10.50">
    <property type="match status" value="2"/>
</dbReference>
<evidence type="ECO:0000313" key="5">
    <source>
        <dbReference type="Proteomes" id="UP000007463"/>
    </source>
</evidence>
<protein>
    <submittedName>
        <fullName evidence="4">Delta-60 repeat-containing protein</fullName>
    </submittedName>
</protein>
<dbReference type="NCBIfam" id="TIGR04183">
    <property type="entry name" value="Por_Secre_tail"/>
    <property type="match status" value="1"/>
</dbReference>
<dbReference type="NCBIfam" id="TIGR02608">
    <property type="entry name" value="delta_60_rpt"/>
    <property type="match status" value="5"/>
</dbReference>
<keyword evidence="5" id="KW-1185">Reference proteome</keyword>
<dbReference type="InterPro" id="IPR026444">
    <property type="entry name" value="Secre_tail"/>
</dbReference>
<dbReference type="EMBL" id="CP002542">
    <property type="protein sequence ID" value="AEA43742.1"/>
    <property type="molecule type" value="Genomic_DNA"/>
</dbReference>
<dbReference type="OrthoDB" id="9805017at2"/>
<dbReference type="STRING" id="755732.Fluta_1751"/>
<gene>
    <name evidence="4" type="ordered locus">Fluta_1751</name>
</gene>
<dbReference type="HOGENOM" id="CLU_538340_0_0_10"/>
<proteinExistence type="predicted"/>
<name>F2IHH7_FLUTR</name>
<accession>F2IHH7</accession>
<dbReference type="eggNOG" id="COG4886">
    <property type="taxonomic scope" value="Bacteria"/>
</dbReference>